<dbReference type="NCBIfam" id="TIGR01640">
    <property type="entry name" value="F_box_assoc_1"/>
    <property type="match status" value="1"/>
</dbReference>
<organism evidence="2 3">
    <name type="scientific">Beta vulgaris subsp. vulgaris</name>
    <name type="common">Beet</name>
    <dbReference type="NCBI Taxonomy" id="3555"/>
    <lineage>
        <taxon>Eukaryota</taxon>
        <taxon>Viridiplantae</taxon>
        <taxon>Streptophyta</taxon>
        <taxon>Embryophyta</taxon>
        <taxon>Tracheophyta</taxon>
        <taxon>Spermatophyta</taxon>
        <taxon>Magnoliopsida</taxon>
        <taxon>eudicotyledons</taxon>
        <taxon>Gunneridae</taxon>
        <taxon>Pentapetalae</taxon>
        <taxon>Caryophyllales</taxon>
        <taxon>Chenopodiaceae</taxon>
        <taxon>Betoideae</taxon>
        <taxon>Beta</taxon>
    </lineage>
</organism>
<dbReference type="OrthoDB" id="1735324at2759"/>
<keyword evidence="3" id="KW-1185">Reference proteome</keyword>
<dbReference type="Proteomes" id="UP000035740">
    <property type="component" value="Unassembled WGS sequence"/>
</dbReference>
<dbReference type="SUPFAM" id="SSF81383">
    <property type="entry name" value="F-box domain"/>
    <property type="match status" value="1"/>
</dbReference>
<proteinExistence type="predicted"/>
<dbReference type="EMBL" id="KQ090728">
    <property type="protein sequence ID" value="KMS94877.1"/>
    <property type="molecule type" value="Genomic_DNA"/>
</dbReference>
<dbReference type="Pfam" id="PF07734">
    <property type="entry name" value="FBA_1"/>
    <property type="match status" value="1"/>
</dbReference>
<evidence type="ECO:0000259" key="1">
    <source>
        <dbReference type="Pfam" id="PF07734"/>
    </source>
</evidence>
<dbReference type="InterPro" id="IPR050796">
    <property type="entry name" value="SCF_F-box_component"/>
</dbReference>
<name>A0A0J8B4V6_BETVV</name>
<gene>
    <name evidence="2" type="ORF">BVRB_014460</name>
</gene>
<dbReference type="PANTHER" id="PTHR31672:SF13">
    <property type="entry name" value="F-BOX PROTEIN CPR30-LIKE"/>
    <property type="match status" value="1"/>
</dbReference>
<sequence>MDTMFDSMDTMFDLEILPRLPVNTLQSCKCVTKEWNNWIKNPSFINFHLEKSIQNLNFNLVLFNPITNAIGNFDAKTLLPTTELYTFNLKKKLIMVGSCNGVLCYKFNESSEGSLYGLLLYNPTTRTTKTFYVPKLNHNLEGNPYYNDNEAFGFTCDNKNKDYKFVSIVRQEIHVYNLKSMSWKRIGEYSGKFCLQRIGGDVARGFPTDNALHWFYGDTSGIKGMFSIDFVCNKQFKTPFPRYDGRPSFVYLRGSLHLVLSKYIMHMNSWSIEIGLWVMNKYGNWHDSWVQLFKVQLDDMQYSTIPISFTEDGHKVLLECWRQREEKNKKSYVWYDLFTKELGNELHDVSSDLIAESCLETLVDPRSM</sequence>
<feature type="domain" description="F-box associated beta-propeller type 1" evidence="1">
    <location>
        <begin position="86"/>
        <end position="334"/>
    </location>
</feature>
<reference evidence="2 3" key="1">
    <citation type="journal article" date="2014" name="Nature">
        <title>The genome of the recently domesticated crop plant sugar beet (Beta vulgaris).</title>
        <authorList>
            <person name="Dohm J.C."/>
            <person name="Minoche A.E."/>
            <person name="Holtgrawe D."/>
            <person name="Capella-Gutierrez S."/>
            <person name="Zakrzewski F."/>
            <person name="Tafer H."/>
            <person name="Rupp O."/>
            <person name="Sorensen T.R."/>
            <person name="Stracke R."/>
            <person name="Reinhardt R."/>
            <person name="Goesmann A."/>
            <person name="Kraft T."/>
            <person name="Schulz B."/>
            <person name="Stadler P.F."/>
            <person name="Schmidt T."/>
            <person name="Gabaldon T."/>
            <person name="Lehrach H."/>
            <person name="Weisshaar B."/>
            <person name="Himmelbauer H."/>
        </authorList>
    </citation>
    <scope>NUCLEOTIDE SEQUENCE [LARGE SCALE GENOMIC DNA]</scope>
    <source>
        <tissue evidence="2">Taproot</tissue>
    </source>
</reference>
<dbReference type="PANTHER" id="PTHR31672">
    <property type="entry name" value="BNACNNG10540D PROTEIN"/>
    <property type="match status" value="1"/>
</dbReference>
<dbReference type="AlphaFoldDB" id="A0A0J8B4V6"/>
<evidence type="ECO:0000313" key="2">
    <source>
        <dbReference type="EMBL" id="KMS94877.1"/>
    </source>
</evidence>
<dbReference type="OMA" id="EIDIWRM"/>
<dbReference type="InterPro" id="IPR017451">
    <property type="entry name" value="F-box-assoc_interact_dom"/>
</dbReference>
<dbReference type="Gramene" id="KMS94877">
    <property type="protein sequence ID" value="KMS94877"/>
    <property type="gene ID" value="BVRB_014460"/>
</dbReference>
<dbReference type="InterPro" id="IPR006527">
    <property type="entry name" value="F-box-assoc_dom_typ1"/>
</dbReference>
<accession>A0A0J8B4V6</accession>
<dbReference type="InterPro" id="IPR036047">
    <property type="entry name" value="F-box-like_dom_sf"/>
</dbReference>
<protein>
    <recommendedName>
        <fullName evidence="1">F-box associated beta-propeller type 1 domain-containing protein</fullName>
    </recommendedName>
</protein>
<evidence type="ECO:0000313" key="3">
    <source>
        <dbReference type="Proteomes" id="UP000035740"/>
    </source>
</evidence>